<evidence type="ECO:0000256" key="1">
    <source>
        <dbReference type="SAM" id="Phobius"/>
    </source>
</evidence>
<organism evidence="2">
    <name type="scientific">marine metagenome</name>
    <dbReference type="NCBI Taxonomy" id="408172"/>
    <lineage>
        <taxon>unclassified sequences</taxon>
        <taxon>metagenomes</taxon>
        <taxon>ecological metagenomes</taxon>
    </lineage>
</organism>
<gene>
    <name evidence="2" type="ORF">METZ01_LOCUS217624</name>
</gene>
<keyword evidence="1" id="KW-0472">Membrane</keyword>
<sequence>MDTDKVIRFLHWGVVIILGVGLGGGIVMFVLLMEFAPSVAANLPDPIYDFFYYITDGTGYGEH</sequence>
<reference evidence="2" key="1">
    <citation type="submission" date="2018-05" db="EMBL/GenBank/DDBJ databases">
        <authorList>
            <person name="Lanie J.A."/>
            <person name="Ng W.-L."/>
            <person name="Kazmierczak K.M."/>
            <person name="Andrzejewski T.M."/>
            <person name="Davidsen T.M."/>
            <person name="Wayne K.J."/>
            <person name="Tettelin H."/>
            <person name="Glass J.I."/>
            <person name="Rusch D."/>
            <person name="Podicherti R."/>
            <person name="Tsui H.-C.T."/>
            <person name="Winkler M.E."/>
        </authorList>
    </citation>
    <scope>NUCLEOTIDE SEQUENCE</scope>
</reference>
<evidence type="ECO:0000313" key="2">
    <source>
        <dbReference type="EMBL" id="SVB64770.1"/>
    </source>
</evidence>
<feature type="transmembrane region" description="Helical" evidence="1">
    <location>
        <begin position="12"/>
        <end position="33"/>
    </location>
</feature>
<accession>A0A382FP13</accession>
<evidence type="ECO:0008006" key="3">
    <source>
        <dbReference type="Google" id="ProtNLM"/>
    </source>
</evidence>
<keyword evidence="1" id="KW-0812">Transmembrane</keyword>
<proteinExistence type="predicted"/>
<dbReference type="AlphaFoldDB" id="A0A382FP13"/>
<dbReference type="EMBL" id="UINC01051062">
    <property type="protein sequence ID" value="SVB64770.1"/>
    <property type="molecule type" value="Genomic_DNA"/>
</dbReference>
<protein>
    <recommendedName>
        <fullName evidence="3">Cytochrome b/b6 N-terminal region profile domain-containing protein</fullName>
    </recommendedName>
</protein>
<keyword evidence="1" id="KW-1133">Transmembrane helix</keyword>
<name>A0A382FP13_9ZZZZ</name>